<accession>A0ABU9DAA4</accession>
<name>A0ABU9DAA4_9PROT</name>
<comment type="caution">
    <text evidence="1">The sequence shown here is derived from an EMBL/GenBank/DDBJ whole genome shotgun (WGS) entry which is preliminary data.</text>
</comment>
<evidence type="ECO:0000313" key="2">
    <source>
        <dbReference type="Proteomes" id="UP001446205"/>
    </source>
</evidence>
<sequence>MVSREALFAGLLLILAIGGYVAGQQHSQPLSRPKASESIRVALPVTAQVLLAGGDRYLAANIGTFRAMMVGTENLDADGYRVLARVQQDAARLNPAQEDNYYTAQSILPWAGEVAPTQDILRRATAARPHDFLPPFFLGFDYFYFDHEPATGANWIKLAANRSEPQNREALLNIAGRWYEKGDDPRFAIQMIEGLMQSTRNAALKQYLGLRVQRLQGLLALREAAARFQKASGKPASRLDELVRAGFIAQLPADPLGQGYALDATGQPILITPKKPG</sequence>
<proteinExistence type="predicted"/>
<gene>
    <name evidence="1" type="ORF">WOB96_11870</name>
</gene>
<evidence type="ECO:0000313" key="1">
    <source>
        <dbReference type="EMBL" id="MEK8090455.1"/>
    </source>
</evidence>
<dbReference type="RefSeq" id="WP_341371511.1">
    <property type="nucleotide sequence ID" value="NZ_JBBPCO010000012.1"/>
</dbReference>
<dbReference type="EMBL" id="JBBPCO010000012">
    <property type="protein sequence ID" value="MEK8090455.1"/>
    <property type="molecule type" value="Genomic_DNA"/>
</dbReference>
<organism evidence="1 2">
    <name type="scientific">Thermithiobacillus plumbiphilus</name>
    <dbReference type="NCBI Taxonomy" id="1729899"/>
    <lineage>
        <taxon>Bacteria</taxon>
        <taxon>Pseudomonadati</taxon>
        <taxon>Pseudomonadota</taxon>
        <taxon>Acidithiobacillia</taxon>
        <taxon>Acidithiobacillales</taxon>
        <taxon>Thermithiobacillaceae</taxon>
        <taxon>Thermithiobacillus</taxon>
    </lineage>
</organism>
<protein>
    <submittedName>
        <fullName evidence="1">Uncharacterized protein</fullName>
    </submittedName>
</protein>
<dbReference type="Proteomes" id="UP001446205">
    <property type="component" value="Unassembled WGS sequence"/>
</dbReference>
<keyword evidence="2" id="KW-1185">Reference proteome</keyword>
<reference evidence="1 2" key="1">
    <citation type="submission" date="2024-04" db="EMBL/GenBank/DDBJ databases">
        <authorList>
            <person name="Abashina T."/>
            <person name="Shaikin A."/>
        </authorList>
    </citation>
    <scope>NUCLEOTIDE SEQUENCE [LARGE SCALE GENOMIC DNA]</scope>
    <source>
        <strain evidence="1 2">AAFK</strain>
    </source>
</reference>